<evidence type="ECO:0000256" key="1">
    <source>
        <dbReference type="ARBA" id="ARBA00023015"/>
    </source>
</evidence>
<proteinExistence type="predicted"/>
<evidence type="ECO:0000259" key="4">
    <source>
        <dbReference type="PROSITE" id="PS51118"/>
    </source>
</evidence>
<keyword evidence="2 5" id="KW-0238">DNA-binding</keyword>
<evidence type="ECO:0000313" key="6">
    <source>
        <dbReference type="Proteomes" id="UP001242480"/>
    </source>
</evidence>
<dbReference type="PANTHER" id="PTHR33204:SF18">
    <property type="entry name" value="TRANSCRIPTIONAL REGULATORY PROTEIN"/>
    <property type="match status" value="1"/>
</dbReference>
<dbReference type="PANTHER" id="PTHR33204">
    <property type="entry name" value="TRANSCRIPTIONAL REGULATOR, MARR FAMILY"/>
    <property type="match status" value="1"/>
</dbReference>
<dbReference type="EMBL" id="JAUSVX010000011">
    <property type="protein sequence ID" value="MDQ0472324.1"/>
    <property type="molecule type" value="Genomic_DNA"/>
</dbReference>
<reference evidence="5 6" key="1">
    <citation type="submission" date="2023-07" db="EMBL/GenBank/DDBJ databases">
        <title>Genomic Encyclopedia of Type Strains, Phase IV (KMG-IV): sequencing the most valuable type-strain genomes for metagenomic binning, comparative biology and taxonomic classification.</title>
        <authorList>
            <person name="Goeker M."/>
        </authorList>
    </citation>
    <scope>NUCLEOTIDE SEQUENCE [LARGE SCALE GENOMIC DNA]</scope>
    <source>
        <strain evidence="5 6">DSM 19619</strain>
    </source>
</reference>
<dbReference type="RefSeq" id="WP_307278984.1">
    <property type="nucleotide sequence ID" value="NZ_JAUSVX010000011.1"/>
</dbReference>
<evidence type="ECO:0000256" key="2">
    <source>
        <dbReference type="ARBA" id="ARBA00023125"/>
    </source>
</evidence>
<dbReference type="InterPro" id="IPR036390">
    <property type="entry name" value="WH_DNA-bd_sf"/>
</dbReference>
<dbReference type="GO" id="GO:0003677">
    <property type="term" value="F:DNA binding"/>
    <property type="evidence" value="ECO:0007669"/>
    <property type="project" value="UniProtKB-KW"/>
</dbReference>
<feature type="domain" description="HTH hxlR-type" evidence="4">
    <location>
        <begin position="16"/>
        <end position="120"/>
    </location>
</feature>
<keyword evidence="6" id="KW-1185">Reference proteome</keyword>
<dbReference type="SUPFAM" id="SSF46785">
    <property type="entry name" value="Winged helix' DNA-binding domain"/>
    <property type="match status" value="1"/>
</dbReference>
<evidence type="ECO:0000313" key="5">
    <source>
        <dbReference type="EMBL" id="MDQ0472324.1"/>
    </source>
</evidence>
<comment type="caution">
    <text evidence="5">The sequence shown here is derived from an EMBL/GenBank/DDBJ whole genome shotgun (WGS) entry which is preliminary data.</text>
</comment>
<accession>A0ABU0JDH4</accession>
<name>A0ABU0JDH4_9HYPH</name>
<dbReference type="Proteomes" id="UP001242480">
    <property type="component" value="Unassembled WGS sequence"/>
</dbReference>
<keyword evidence="3" id="KW-0804">Transcription</keyword>
<sequence>MDTKVPAELAQTCLITPAKEALVREMLARIADKWTLMVVDALEGEAELRFSRLREKVEGVSQKMLTKTLRQLERDGLVVRRVHAEIPPRVDYRLTPLGESLSHSLCGVWMWAGTNLDAVEQARAAYDGRGG</sequence>
<protein>
    <submittedName>
        <fullName evidence="5">DNA-binding HxlR family transcriptional regulator</fullName>
    </submittedName>
</protein>
<evidence type="ECO:0000256" key="3">
    <source>
        <dbReference type="ARBA" id="ARBA00023163"/>
    </source>
</evidence>
<gene>
    <name evidence="5" type="ORF">QO011_005353</name>
</gene>
<dbReference type="Gene3D" id="1.10.10.10">
    <property type="entry name" value="Winged helix-like DNA-binding domain superfamily/Winged helix DNA-binding domain"/>
    <property type="match status" value="1"/>
</dbReference>
<dbReference type="InterPro" id="IPR036388">
    <property type="entry name" value="WH-like_DNA-bd_sf"/>
</dbReference>
<dbReference type="PROSITE" id="PS51118">
    <property type="entry name" value="HTH_HXLR"/>
    <property type="match status" value="1"/>
</dbReference>
<dbReference type="InterPro" id="IPR002577">
    <property type="entry name" value="HTH_HxlR"/>
</dbReference>
<dbReference type="Pfam" id="PF01638">
    <property type="entry name" value="HxlR"/>
    <property type="match status" value="1"/>
</dbReference>
<keyword evidence="1" id="KW-0805">Transcription regulation</keyword>
<organism evidence="5 6">
    <name type="scientific">Labrys wisconsinensis</name>
    <dbReference type="NCBI Taxonomy" id="425677"/>
    <lineage>
        <taxon>Bacteria</taxon>
        <taxon>Pseudomonadati</taxon>
        <taxon>Pseudomonadota</taxon>
        <taxon>Alphaproteobacteria</taxon>
        <taxon>Hyphomicrobiales</taxon>
        <taxon>Xanthobacteraceae</taxon>
        <taxon>Labrys</taxon>
    </lineage>
</organism>